<dbReference type="Proteomes" id="UP000694864">
    <property type="component" value="Chromosome 15"/>
</dbReference>
<gene>
    <name evidence="9" type="primary">LOC104745518</name>
</gene>
<evidence type="ECO:0000256" key="3">
    <source>
        <dbReference type="ARBA" id="ARBA00022475"/>
    </source>
</evidence>
<dbReference type="Pfam" id="PF08137">
    <property type="entry name" value="DVL"/>
    <property type="match status" value="1"/>
</dbReference>
<evidence type="ECO:0000313" key="8">
    <source>
        <dbReference type="Proteomes" id="UP000694864"/>
    </source>
</evidence>
<comment type="similarity">
    <text evidence="7">Belongs to the DVL/RTFL small polypeptides family.</text>
</comment>
<dbReference type="GeneID" id="104745518"/>
<keyword evidence="4" id="KW-0812">Transmembrane</keyword>
<keyword evidence="3" id="KW-1003">Cell membrane</keyword>
<dbReference type="InterPro" id="IPR051525">
    <property type="entry name" value="DVL_RTFL_regulatory"/>
</dbReference>
<evidence type="ECO:0000313" key="9">
    <source>
        <dbReference type="RefSeq" id="XP_019092215.1"/>
    </source>
</evidence>
<proteinExistence type="inferred from homology"/>
<name>A0ABM1QZM7_CAMSA</name>
<comment type="subcellular location">
    <subcellularLocation>
        <location evidence="1">Cell membrane</location>
        <topology evidence="1">Single-pass membrane protein</topology>
    </subcellularLocation>
</comment>
<reference evidence="9" key="2">
    <citation type="submission" date="2025-08" db="UniProtKB">
        <authorList>
            <consortium name="RefSeq"/>
        </authorList>
    </citation>
    <scope>IDENTIFICATION</scope>
    <source>
        <tissue evidence="9">Leaf</tissue>
    </source>
</reference>
<dbReference type="InterPro" id="IPR012552">
    <property type="entry name" value="DVL"/>
</dbReference>
<keyword evidence="2" id="KW-0217">Developmental protein</keyword>
<keyword evidence="8" id="KW-1185">Reference proteome</keyword>
<protein>
    <submittedName>
        <fullName evidence="9">Uncharacterized protein LOC104745518</fullName>
    </submittedName>
</protein>
<sequence length="96" mass="11237">MKASTSQALHLCNKIRNQPSLFLVPSICSLLYLCPRHPLLHLLPYEESYHPCAQTKPNRKTSFGDRCLLMAKQQRTRLYILRRCVSMLLCWHDHSD</sequence>
<evidence type="ECO:0000256" key="5">
    <source>
        <dbReference type="ARBA" id="ARBA00022989"/>
    </source>
</evidence>
<keyword evidence="5" id="KW-1133">Transmembrane helix</keyword>
<evidence type="ECO:0000256" key="6">
    <source>
        <dbReference type="ARBA" id="ARBA00023136"/>
    </source>
</evidence>
<evidence type="ECO:0000256" key="2">
    <source>
        <dbReference type="ARBA" id="ARBA00022473"/>
    </source>
</evidence>
<keyword evidence="6" id="KW-0472">Membrane</keyword>
<evidence type="ECO:0000256" key="4">
    <source>
        <dbReference type="ARBA" id="ARBA00022692"/>
    </source>
</evidence>
<evidence type="ECO:0000256" key="7">
    <source>
        <dbReference type="ARBA" id="ARBA00024340"/>
    </source>
</evidence>
<dbReference type="RefSeq" id="XP_019092215.1">
    <property type="nucleotide sequence ID" value="XM_019236670.1"/>
</dbReference>
<reference evidence="8" key="1">
    <citation type="journal article" date="2014" name="Nat. Commun.">
        <title>The emerging biofuel crop Camelina sativa retains a highly undifferentiated hexaploid genome structure.</title>
        <authorList>
            <person name="Kagale S."/>
            <person name="Koh C."/>
            <person name="Nixon J."/>
            <person name="Bollina V."/>
            <person name="Clarke W.E."/>
            <person name="Tuteja R."/>
            <person name="Spillane C."/>
            <person name="Robinson S.J."/>
            <person name="Links M.G."/>
            <person name="Clarke C."/>
            <person name="Higgins E.E."/>
            <person name="Huebert T."/>
            <person name="Sharpe A.G."/>
            <person name="Parkin I.A."/>
        </authorList>
    </citation>
    <scope>NUCLEOTIDE SEQUENCE [LARGE SCALE GENOMIC DNA]</scope>
    <source>
        <strain evidence="8">cv. DH55</strain>
    </source>
</reference>
<accession>A0ABM1QZM7</accession>
<evidence type="ECO:0000256" key="1">
    <source>
        <dbReference type="ARBA" id="ARBA00004162"/>
    </source>
</evidence>
<dbReference type="PANTHER" id="PTHR33102">
    <property type="entry name" value="DVL19-RELATED-RELATED"/>
    <property type="match status" value="1"/>
</dbReference>
<organism evidence="8 9">
    <name type="scientific">Camelina sativa</name>
    <name type="common">False flax</name>
    <name type="synonym">Myagrum sativum</name>
    <dbReference type="NCBI Taxonomy" id="90675"/>
    <lineage>
        <taxon>Eukaryota</taxon>
        <taxon>Viridiplantae</taxon>
        <taxon>Streptophyta</taxon>
        <taxon>Embryophyta</taxon>
        <taxon>Tracheophyta</taxon>
        <taxon>Spermatophyta</taxon>
        <taxon>Magnoliopsida</taxon>
        <taxon>eudicotyledons</taxon>
        <taxon>Gunneridae</taxon>
        <taxon>Pentapetalae</taxon>
        <taxon>rosids</taxon>
        <taxon>malvids</taxon>
        <taxon>Brassicales</taxon>
        <taxon>Brassicaceae</taxon>
        <taxon>Camelineae</taxon>
        <taxon>Camelina</taxon>
    </lineage>
</organism>